<name>C4NU10_9ANNE</name>
<accession>C4NU10</accession>
<keyword evidence="3" id="KW-0812">Transmembrane</keyword>
<dbReference type="AlphaFoldDB" id="C4NU10"/>
<geneLocation type="mitochondrion" evidence="5"/>
<dbReference type="EMBL" id="FJ612556">
    <property type="protein sequence ID" value="ACR22999.1"/>
    <property type="molecule type" value="Genomic_DNA"/>
</dbReference>
<evidence type="ECO:0000313" key="5">
    <source>
        <dbReference type="EMBL" id="ACR22999.1"/>
    </source>
</evidence>
<dbReference type="EC" id="7.1.1.2" evidence="1"/>
<evidence type="ECO:0000259" key="4">
    <source>
        <dbReference type="Pfam" id="PF00361"/>
    </source>
</evidence>
<proteinExistence type="predicted"/>
<dbReference type="Pfam" id="PF00361">
    <property type="entry name" value="Proton_antipo_M"/>
    <property type="match status" value="1"/>
</dbReference>
<keyword evidence="3" id="KW-0472">Membrane</keyword>
<feature type="non-terminal residue" evidence="5">
    <location>
        <position position="72"/>
    </location>
</feature>
<reference evidence="5" key="1">
    <citation type="journal article" date="2009" name="Mol. Phylogenet. Evol.">
        <title>On the role of character loss in orbiniid phylogeny (Annelida): molecules vs. morphology.</title>
        <authorList>
            <person name="Bleidorn C."/>
            <person name="Hill N."/>
            <person name="Erseus C."/>
            <person name="Tiedemann R."/>
        </authorList>
    </citation>
    <scope>NUCLEOTIDE SEQUENCE</scope>
</reference>
<evidence type="ECO:0000256" key="2">
    <source>
        <dbReference type="ARBA" id="ARBA00049551"/>
    </source>
</evidence>
<dbReference type="GO" id="GO:0008137">
    <property type="term" value="F:NADH dehydrogenase (ubiquinone) activity"/>
    <property type="evidence" value="ECO:0007669"/>
    <property type="project" value="UniProtKB-EC"/>
</dbReference>
<feature type="transmembrane region" description="Helical" evidence="3">
    <location>
        <begin position="47"/>
        <end position="70"/>
    </location>
</feature>
<protein>
    <recommendedName>
        <fullName evidence="1">NADH:ubiquinone reductase (H(+)-translocating)</fullName>
        <ecNumber evidence="1">7.1.1.2</ecNumber>
    </recommendedName>
</protein>
<evidence type="ECO:0000256" key="3">
    <source>
        <dbReference type="SAM" id="Phobius"/>
    </source>
</evidence>
<feature type="domain" description="NADH:quinone oxidoreductase/Mrp antiporter transmembrane" evidence="4">
    <location>
        <begin position="2"/>
        <end position="72"/>
    </location>
</feature>
<comment type="catalytic activity">
    <reaction evidence="2">
        <text>a ubiquinone + NADH + 5 H(+)(in) = a ubiquinol + NAD(+) + 4 H(+)(out)</text>
        <dbReference type="Rhea" id="RHEA:29091"/>
        <dbReference type="Rhea" id="RHEA-COMP:9565"/>
        <dbReference type="Rhea" id="RHEA-COMP:9566"/>
        <dbReference type="ChEBI" id="CHEBI:15378"/>
        <dbReference type="ChEBI" id="CHEBI:16389"/>
        <dbReference type="ChEBI" id="CHEBI:17976"/>
        <dbReference type="ChEBI" id="CHEBI:57540"/>
        <dbReference type="ChEBI" id="CHEBI:57945"/>
        <dbReference type="EC" id="7.1.1.2"/>
    </reaction>
</comment>
<evidence type="ECO:0000256" key="1">
    <source>
        <dbReference type="ARBA" id="ARBA00012944"/>
    </source>
</evidence>
<organism evidence="5">
    <name type="scientific">Leodamas tribulosus</name>
    <dbReference type="NCBI Taxonomy" id="646009"/>
    <lineage>
        <taxon>Eukaryota</taxon>
        <taxon>Metazoa</taxon>
        <taxon>Spiralia</taxon>
        <taxon>Lophotrochozoa</taxon>
        <taxon>Annelida</taxon>
        <taxon>Polychaeta</taxon>
        <taxon>Sedentaria</taxon>
        <taxon>Scolecida</taxon>
        <taxon>Orbiniidae</taxon>
        <taxon>Leodamas</taxon>
    </lineage>
</organism>
<feature type="transmembrane region" description="Helical" evidence="3">
    <location>
        <begin position="7"/>
        <end position="27"/>
    </location>
</feature>
<keyword evidence="5" id="KW-0496">Mitochondrion</keyword>
<feature type="non-terminal residue" evidence="5">
    <location>
        <position position="1"/>
    </location>
</feature>
<keyword evidence="3" id="KW-1133">Transmembrane helix</keyword>
<dbReference type="InterPro" id="IPR001750">
    <property type="entry name" value="ND/Mrp_TM"/>
</dbReference>
<sequence>LQAGLYMMMYTITASLPLLMGIMTMSSQFNSLNMFSMTPSCFVTSPALWWLVMMTAFMVKMPMYGTHLWLPK</sequence>